<gene>
    <name evidence="2" type="ORF">JCGZ_19553</name>
</gene>
<feature type="region of interest" description="Disordered" evidence="1">
    <location>
        <begin position="1"/>
        <end position="134"/>
    </location>
</feature>
<name>A0A067K9M9_JATCU</name>
<evidence type="ECO:0000313" key="3">
    <source>
        <dbReference type="Proteomes" id="UP000027138"/>
    </source>
</evidence>
<feature type="compositionally biased region" description="Pro residues" evidence="1">
    <location>
        <begin position="29"/>
        <end position="41"/>
    </location>
</feature>
<reference evidence="2 3" key="1">
    <citation type="journal article" date="2014" name="PLoS ONE">
        <title>Global Analysis of Gene Expression Profiles in Physic Nut (Jatropha curcas L.) Seedlings Exposed to Salt Stress.</title>
        <authorList>
            <person name="Zhang L."/>
            <person name="Zhang C."/>
            <person name="Wu P."/>
            <person name="Chen Y."/>
            <person name="Li M."/>
            <person name="Jiang H."/>
            <person name="Wu G."/>
        </authorList>
    </citation>
    <scope>NUCLEOTIDE SEQUENCE [LARGE SCALE GENOMIC DNA]</scope>
    <source>
        <strain evidence="3">cv. GZQX0401</strain>
        <tissue evidence="2">Young leaves</tissue>
    </source>
</reference>
<feature type="compositionally biased region" description="Polar residues" evidence="1">
    <location>
        <begin position="71"/>
        <end position="84"/>
    </location>
</feature>
<protein>
    <submittedName>
        <fullName evidence="2">Uncharacterized protein</fullName>
    </submittedName>
</protein>
<dbReference type="EMBL" id="KK914769">
    <property type="protein sequence ID" value="KDP29000.1"/>
    <property type="molecule type" value="Genomic_DNA"/>
</dbReference>
<evidence type="ECO:0000256" key="1">
    <source>
        <dbReference type="SAM" id="MobiDB-lite"/>
    </source>
</evidence>
<dbReference type="Proteomes" id="UP000027138">
    <property type="component" value="Unassembled WGS sequence"/>
</dbReference>
<dbReference type="AlphaFoldDB" id="A0A067K9M9"/>
<sequence length="134" mass="15008">MTTPMVSLHRHDTDPRKIFSYADLTPGPSTDPGPSTGPPGPLGSEFQDSQLPNTPMTSQQIEALLPRRSARLQQHPSQPGPSSHNDSDYDPEDDHNTWIAGNLKRARWTYDHTPSDDSDEDWSEHEPINKSPWV</sequence>
<keyword evidence="3" id="KW-1185">Reference proteome</keyword>
<feature type="compositionally biased region" description="Polar residues" evidence="1">
    <location>
        <begin position="46"/>
        <end position="61"/>
    </location>
</feature>
<evidence type="ECO:0000313" key="2">
    <source>
        <dbReference type="EMBL" id="KDP29000.1"/>
    </source>
</evidence>
<accession>A0A067K9M9</accession>
<proteinExistence type="predicted"/>
<organism evidence="2 3">
    <name type="scientific">Jatropha curcas</name>
    <name type="common">Barbados nut</name>
    <dbReference type="NCBI Taxonomy" id="180498"/>
    <lineage>
        <taxon>Eukaryota</taxon>
        <taxon>Viridiplantae</taxon>
        <taxon>Streptophyta</taxon>
        <taxon>Embryophyta</taxon>
        <taxon>Tracheophyta</taxon>
        <taxon>Spermatophyta</taxon>
        <taxon>Magnoliopsida</taxon>
        <taxon>eudicotyledons</taxon>
        <taxon>Gunneridae</taxon>
        <taxon>Pentapetalae</taxon>
        <taxon>rosids</taxon>
        <taxon>fabids</taxon>
        <taxon>Malpighiales</taxon>
        <taxon>Euphorbiaceae</taxon>
        <taxon>Crotonoideae</taxon>
        <taxon>Jatropheae</taxon>
        <taxon>Jatropha</taxon>
    </lineage>
</organism>